<accession>A0A2W6MUA7</accession>
<sequence length="244" mass="27428">MFFSKYSASGNDFILTHLFRYNENSYSNLAKEICHRNLGVGADGLIILKPHLEYDFEWEFYNSDGSEANMCGNGSRAAVAYARDLGLAGNKQRFLSKAGVIYASLSGDIIESELTSPKILEKNIKEFGVDWWLIDTGVPHLVCEGAKLNKEDLRALRHKYNANVNVAILEQNAILARTFERGVEDETLACGTGMAAMFVYLKECSKVGKNVLVYPASGEEIYLREENHKIFLKGRVKKICDFIY</sequence>
<dbReference type="GO" id="GO:0009089">
    <property type="term" value="P:lysine biosynthetic process via diaminopimelate"/>
    <property type="evidence" value="ECO:0007669"/>
    <property type="project" value="UniProtKB-UniRule"/>
</dbReference>
<dbReference type="PROSITE" id="PS01326">
    <property type="entry name" value="DAP_EPIMERASE"/>
    <property type="match status" value="1"/>
</dbReference>
<dbReference type="EC" id="5.1.1.7" evidence="3 8"/>
<dbReference type="InterPro" id="IPR018510">
    <property type="entry name" value="DAP_epimerase_AS"/>
</dbReference>
<protein>
    <recommendedName>
        <fullName evidence="3 8">Diaminopimelate epimerase</fullName>
        <ecNumber evidence="3 8">5.1.1.7</ecNumber>
    </recommendedName>
</protein>
<feature type="active site" evidence="9">
    <location>
        <position position="71"/>
    </location>
</feature>
<keyword evidence="4" id="KW-0028">Amino-acid biosynthesis</keyword>
<name>A0A2W6MUA7_9HELI</name>
<dbReference type="EMBL" id="NBIU01000031">
    <property type="protein sequence ID" value="PZT47499.1"/>
    <property type="molecule type" value="Genomic_DNA"/>
</dbReference>
<evidence type="ECO:0000313" key="10">
    <source>
        <dbReference type="EMBL" id="PZT47499.1"/>
    </source>
</evidence>
<evidence type="ECO:0000256" key="1">
    <source>
        <dbReference type="ARBA" id="ARBA00005196"/>
    </source>
</evidence>
<proteinExistence type="inferred from homology"/>
<comment type="catalytic activity">
    <reaction evidence="7">
        <text>(2S,6S)-2,6-diaminopimelate = meso-2,6-diaminopimelate</text>
        <dbReference type="Rhea" id="RHEA:15393"/>
        <dbReference type="ChEBI" id="CHEBI:57609"/>
        <dbReference type="ChEBI" id="CHEBI:57791"/>
        <dbReference type="EC" id="5.1.1.7"/>
    </reaction>
</comment>
<dbReference type="InterPro" id="IPR001653">
    <property type="entry name" value="DAP_epimerase_DapF"/>
</dbReference>
<evidence type="ECO:0000256" key="6">
    <source>
        <dbReference type="ARBA" id="ARBA00023235"/>
    </source>
</evidence>
<dbReference type="GO" id="GO:0005829">
    <property type="term" value="C:cytosol"/>
    <property type="evidence" value="ECO:0007669"/>
    <property type="project" value="TreeGrafter"/>
</dbReference>
<gene>
    <name evidence="10" type="ORF">B6S12_08670</name>
</gene>
<keyword evidence="6" id="KW-0413">Isomerase</keyword>
<dbReference type="UniPathway" id="UPA00034">
    <property type="reaction ID" value="UER00025"/>
</dbReference>
<evidence type="ECO:0000256" key="2">
    <source>
        <dbReference type="ARBA" id="ARBA00010219"/>
    </source>
</evidence>
<comment type="caution">
    <text evidence="10">The sequence shown here is derived from an EMBL/GenBank/DDBJ whole genome shotgun (WGS) entry which is preliminary data.</text>
</comment>
<dbReference type="Gene3D" id="3.10.310.10">
    <property type="entry name" value="Diaminopimelate Epimerase, Chain A, domain 1"/>
    <property type="match status" value="2"/>
</dbReference>
<dbReference type="PANTHER" id="PTHR31689:SF0">
    <property type="entry name" value="DIAMINOPIMELATE EPIMERASE"/>
    <property type="match status" value="1"/>
</dbReference>
<keyword evidence="5" id="KW-0457">Lysine biosynthesis</keyword>
<dbReference type="Pfam" id="PF01678">
    <property type="entry name" value="DAP_epimerase"/>
    <property type="match status" value="2"/>
</dbReference>
<dbReference type="RefSeq" id="WP_111230408.1">
    <property type="nucleotide sequence ID" value="NZ_NBIU01000031.1"/>
</dbReference>
<comment type="pathway">
    <text evidence="1">Amino-acid biosynthesis; L-lysine biosynthesis via DAP pathway; DL-2,6-diaminopimelate from LL-2,6-diaminopimelate: step 1/1.</text>
</comment>
<evidence type="ECO:0000256" key="8">
    <source>
        <dbReference type="NCBIfam" id="TIGR00652"/>
    </source>
</evidence>
<reference evidence="10 11" key="1">
    <citation type="submission" date="2017-03" db="EMBL/GenBank/DDBJ databases">
        <title>Genomic and clinical evidence uncovers the enterohepatic species Helicobacter valdiviensis as a potential human intestinal pathogen.</title>
        <authorList>
            <person name="Fresia P."/>
            <person name="Jara R."/>
            <person name="Sierra R."/>
            <person name="Ferres I."/>
            <person name="Greif G."/>
            <person name="Iraola G."/>
            <person name="Collado L."/>
        </authorList>
    </citation>
    <scope>NUCLEOTIDE SEQUENCE [LARGE SCALE GENOMIC DNA]</scope>
    <source>
        <strain evidence="10 11">WBE14</strain>
    </source>
</reference>
<dbReference type="OrthoDB" id="9805408at2"/>
<evidence type="ECO:0000256" key="5">
    <source>
        <dbReference type="ARBA" id="ARBA00023154"/>
    </source>
</evidence>
<dbReference type="Proteomes" id="UP000249746">
    <property type="component" value="Unassembled WGS sequence"/>
</dbReference>
<evidence type="ECO:0000256" key="3">
    <source>
        <dbReference type="ARBA" id="ARBA00013080"/>
    </source>
</evidence>
<dbReference type="GO" id="GO:0008837">
    <property type="term" value="F:diaminopimelate epimerase activity"/>
    <property type="evidence" value="ECO:0007669"/>
    <property type="project" value="UniProtKB-UniRule"/>
</dbReference>
<dbReference type="SUPFAM" id="SSF54506">
    <property type="entry name" value="Diaminopimelate epimerase-like"/>
    <property type="match status" value="2"/>
</dbReference>
<comment type="similarity">
    <text evidence="2">Belongs to the diaminopimelate epimerase family.</text>
</comment>
<evidence type="ECO:0000256" key="4">
    <source>
        <dbReference type="ARBA" id="ARBA00022605"/>
    </source>
</evidence>
<keyword evidence="11" id="KW-1185">Reference proteome</keyword>
<evidence type="ECO:0000256" key="7">
    <source>
        <dbReference type="ARBA" id="ARBA00051712"/>
    </source>
</evidence>
<dbReference type="NCBIfam" id="TIGR00652">
    <property type="entry name" value="DapF"/>
    <property type="match status" value="1"/>
</dbReference>
<evidence type="ECO:0000313" key="11">
    <source>
        <dbReference type="Proteomes" id="UP000249746"/>
    </source>
</evidence>
<organism evidence="10 11">
    <name type="scientific">Helicobacter valdiviensis</name>
    <dbReference type="NCBI Taxonomy" id="1458358"/>
    <lineage>
        <taxon>Bacteria</taxon>
        <taxon>Pseudomonadati</taxon>
        <taxon>Campylobacterota</taxon>
        <taxon>Epsilonproteobacteria</taxon>
        <taxon>Campylobacterales</taxon>
        <taxon>Helicobacteraceae</taxon>
        <taxon>Helicobacter</taxon>
    </lineage>
</organism>
<dbReference type="AlphaFoldDB" id="A0A2W6MUA7"/>
<evidence type="ECO:0000256" key="9">
    <source>
        <dbReference type="PROSITE-ProRule" id="PRU10125"/>
    </source>
</evidence>
<dbReference type="PANTHER" id="PTHR31689">
    <property type="entry name" value="DIAMINOPIMELATE EPIMERASE, CHLOROPLASTIC"/>
    <property type="match status" value="1"/>
</dbReference>